<dbReference type="OrthoDB" id="10377568at2759"/>
<feature type="transmembrane region" description="Helical" evidence="1">
    <location>
        <begin position="102"/>
        <end position="124"/>
    </location>
</feature>
<keyword evidence="1" id="KW-1133">Transmembrane helix</keyword>
<gene>
    <name evidence="2" type="ORF">H312_01903</name>
</gene>
<keyword evidence="3" id="KW-1185">Reference proteome</keyword>
<feature type="transmembrane region" description="Helical" evidence="1">
    <location>
        <begin position="170"/>
        <end position="191"/>
    </location>
</feature>
<keyword evidence="1" id="KW-0472">Membrane</keyword>
<dbReference type="AlphaFoldDB" id="A0A059F0K7"/>
<feature type="transmembrane region" description="Helical" evidence="1">
    <location>
        <begin position="78"/>
        <end position="95"/>
    </location>
</feature>
<feature type="transmembrane region" description="Helical" evidence="1">
    <location>
        <begin position="144"/>
        <end position="163"/>
    </location>
</feature>
<dbReference type="Proteomes" id="UP000030655">
    <property type="component" value="Unassembled WGS sequence"/>
</dbReference>
<dbReference type="EMBL" id="KK365167">
    <property type="protein sequence ID" value="KCZ80695.1"/>
    <property type="molecule type" value="Genomic_DNA"/>
</dbReference>
<sequence>MMLFKRKGLEIKKESNELIIPDDNDSHEVEHEKSKQDLHDQESFIDYLLNKVYICCVPISEIIILLSFQFLNCFKLTGFLYFITMLFANFIRLVIYVSDKKFYISLLSNIIIDILRIFIFSLSFTFNLDNMIRLSSYFVIKDLLHLKIILFYLTLSILVVDITKYVDKKACCYFSILMACLDGMIFMGLFVFDFITILYNCFYILGIIIISVFYYTRNYKRIGEQIQINLYTNLSKSIL</sequence>
<evidence type="ECO:0000256" key="1">
    <source>
        <dbReference type="SAM" id="Phobius"/>
    </source>
</evidence>
<reference evidence="3" key="1">
    <citation type="submission" date="2013-02" db="EMBL/GenBank/DDBJ databases">
        <authorList>
            <consortium name="The Broad Institute Genome Sequencing Platform"/>
            <person name="Cuomo C."/>
            <person name="Becnel J."/>
            <person name="Sanscrainte N."/>
            <person name="Walker B."/>
            <person name="Young S.K."/>
            <person name="Zeng Q."/>
            <person name="Gargeya S."/>
            <person name="Fitzgerald M."/>
            <person name="Haas B."/>
            <person name="Abouelleil A."/>
            <person name="Alvarado L."/>
            <person name="Arachchi H.M."/>
            <person name="Berlin A.M."/>
            <person name="Chapman S.B."/>
            <person name="Dewar J."/>
            <person name="Goldberg J."/>
            <person name="Griggs A."/>
            <person name="Gujja S."/>
            <person name="Hansen M."/>
            <person name="Howarth C."/>
            <person name="Imamovic A."/>
            <person name="Larimer J."/>
            <person name="McCowan C."/>
            <person name="Murphy C."/>
            <person name="Neiman D."/>
            <person name="Pearson M."/>
            <person name="Priest M."/>
            <person name="Roberts A."/>
            <person name="Saif S."/>
            <person name="Shea T."/>
            <person name="Sisk P."/>
            <person name="Sykes S."/>
            <person name="Wortman J."/>
            <person name="Nusbaum C."/>
            <person name="Birren B."/>
        </authorList>
    </citation>
    <scope>NUCLEOTIDE SEQUENCE [LARGE SCALE GENOMIC DNA]</scope>
    <source>
        <strain evidence="3">PRA339</strain>
    </source>
</reference>
<evidence type="ECO:0000313" key="2">
    <source>
        <dbReference type="EMBL" id="KCZ80695.1"/>
    </source>
</evidence>
<proteinExistence type="predicted"/>
<keyword evidence="1" id="KW-0812">Transmembrane</keyword>
<dbReference type="VEuPathDB" id="MicrosporidiaDB:H312_01903"/>
<feature type="transmembrane region" description="Helical" evidence="1">
    <location>
        <begin position="197"/>
        <end position="216"/>
    </location>
</feature>
<feature type="non-terminal residue" evidence="2">
    <location>
        <position position="239"/>
    </location>
</feature>
<evidence type="ECO:0000313" key="3">
    <source>
        <dbReference type="Proteomes" id="UP000030655"/>
    </source>
</evidence>
<dbReference type="HOGENOM" id="CLU_1030454_0_0_1"/>
<feature type="transmembrane region" description="Helical" evidence="1">
    <location>
        <begin position="52"/>
        <end position="72"/>
    </location>
</feature>
<reference evidence="2 3" key="2">
    <citation type="submission" date="2014-03" db="EMBL/GenBank/DDBJ databases">
        <title>The Genome Sequence of Anncaliia algerae insect isolate PRA339.</title>
        <authorList>
            <consortium name="The Broad Institute Genome Sequencing Platform"/>
            <consortium name="The Broad Institute Genome Sequencing Center for Infectious Disease"/>
            <person name="Cuomo C."/>
            <person name="Becnel J."/>
            <person name="Sanscrainte N."/>
            <person name="Walker B."/>
            <person name="Young S.K."/>
            <person name="Zeng Q."/>
            <person name="Gargeya S."/>
            <person name="Fitzgerald M."/>
            <person name="Haas B."/>
            <person name="Abouelleil A."/>
            <person name="Alvarado L."/>
            <person name="Arachchi H.M."/>
            <person name="Berlin A.M."/>
            <person name="Chapman S.B."/>
            <person name="Dewar J."/>
            <person name="Goldberg J."/>
            <person name="Griggs A."/>
            <person name="Gujja S."/>
            <person name="Hansen M."/>
            <person name="Howarth C."/>
            <person name="Imamovic A."/>
            <person name="Larimer J."/>
            <person name="McCowan C."/>
            <person name="Murphy C."/>
            <person name="Neiman D."/>
            <person name="Pearson M."/>
            <person name="Priest M."/>
            <person name="Roberts A."/>
            <person name="Saif S."/>
            <person name="Shea T."/>
            <person name="Sisk P."/>
            <person name="Sykes S."/>
            <person name="Wortman J."/>
            <person name="Nusbaum C."/>
            <person name="Birren B."/>
        </authorList>
    </citation>
    <scope>NUCLEOTIDE SEQUENCE [LARGE SCALE GENOMIC DNA]</scope>
    <source>
        <strain evidence="2 3">PRA339</strain>
    </source>
</reference>
<protein>
    <submittedName>
        <fullName evidence="2">Uncharacterized protein</fullName>
    </submittedName>
</protein>
<organism evidence="2 3">
    <name type="scientific">Anncaliia algerae PRA339</name>
    <dbReference type="NCBI Taxonomy" id="1288291"/>
    <lineage>
        <taxon>Eukaryota</taxon>
        <taxon>Fungi</taxon>
        <taxon>Fungi incertae sedis</taxon>
        <taxon>Microsporidia</taxon>
        <taxon>Tubulinosematoidea</taxon>
        <taxon>Tubulinosematidae</taxon>
        <taxon>Anncaliia</taxon>
    </lineage>
</organism>
<accession>A0A059F0K7</accession>
<name>A0A059F0K7_9MICR</name>